<keyword evidence="4 6" id="KW-1015">Disulfide bond</keyword>
<dbReference type="PROSITE" id="PS00022">
    <property type="entry name" value="EGF_1"/>
    <property type="match status" value="1"/>
</dbReference>
<dbReference type="InterPro" id="IPR000742">
    <property type="entry name" value="EGF"/>
</dbReference>
<dbReference type="EMBL" id="RQTK01000438">
    <property type="protein sequence ID" value="RUS79627.1"/>
    <property type="molecule type" value="Genomic_DNA"/>
</dbReference>
<evidence type="ECO:0000256" key="3">
    <source>
        <dbReference type="ARBA" id="ARBA00022737"/>
    </source>
</evidence>
<evidence type="ECO:0000256" key="5">
    <source>
        <dbReference type="ARBA" id="ARBA00023180"/>
    </source>
</evidence>
<dbReference type="GO" id="GO:0005112">
    <property type="term" value="F:Notch binding"/>
    <property type="evidence" value="ECO:0007669"/>
    <property type="project" value="TreeGrafter"/>
</dbReference>
<dbReference type="SMART" id="SM00179">
    <property type="entry name" value="EGF_CA"/>
    <property type="match status" value="3"/>
</dbReference>
<dbReference type="InterPro" id="IPR018097">
    <property type="entry name" value="EGF_Ca-bd_CS"/>
</dbReference>
<evidence type="ECO:0000313" key="11">
    <source>
        <dbReference type="Proteomes" id="UP000271974"/>
    </source>
</evidence>
<feature type="domain" description="EGF-like" evidence="9">
    <location>
        <begin position="73"/>
        <end position="109"/>
    </location>
</feature>
<protein>
    <recommendedName>
        <fullName evidence="9">EGF-like domain-containing protein</fullName>
    </recommendedName>
</protein>
<dbReference type="AlphaFoldDB" id="A0A3S0ZIF3"/>
<feature type="disulfide bond" evidence="6">
    <location>
        <begin position="175"/>
        <end position="184"/>
    </location>
</feature>
<evidence type="ECO:0000256" key="7">
    <source>
        <dbReference type="SAM" id="MobiDB-lite"/>
    </source>
</evidence>
<keyword evidence="1 6" id="KW-0245">EGF-like domain</keyword>
<dbReference type="PROSITE" id="PS50026">
    <property type="entry name" value="EGF_3"/>
    <property type="match status" value="3"/>
</dbReference>
<dbReference type="FunFam" id="2.10.25.10:FF:000525">
    <property type="entry name" value="Fat-like cadherin-related tumor suppressor homolog"/>
    <property type="match status" value="1"/>
</dbReference>
<dbReference type="SUPFAM" id="SSF57184">
    <property type="entry name" value="Growth factor receptor domain"/>
    <property type="match status" value="1"/>
</dbReference>
<dbReference type="InterPro" id="IPR001881">
    <property type="entry name" value="EGF-like_Ca-bd_dom"/>
</dbReference>
<evidence type="ECO:0000259" key="9">
    <source>
        <dbReference type="PROSITE" id="PS50026"/>
    </source>
</evidence>
<feature type="chain" id="PRO_5018648165" description="EGF-like domain-containing protein" evidence="8">
    <location>
        <begin position="20"/>
        <end position="323"/>
    </location>
</feature>
<evidence type="ECO:0000256" key="8">
    <source>
        <dbReference type="SAM" id="SignalP"/>
    </source>
</evidence>
<comment type="caution">
    <text evidence="6">Lacks conserved residue(s) required for the propagation of feature annotation.</text>
</comment>
<keyword evidence="2 8" id="KW-0732">Signal</keyword>
<evidence type="ECO:0000313" key="10">
    <source>
        <dbReference type="EMBL" id="RUS79627.1"/>
    </source>
</evidence>
<dbReference type="PROSITE" id="PS01187">
    <property type="entry name" value="EGF_CA"/>
    <property type="match status" value="2"/>
</dbReference>
<sequence>MMLLFRITIIDVLGPVGLQQSSLTQDTSRPNTFQKTLTWQTSETDIGDHIVCGNVVNEIRKTGDARCFTISIVQDPCDSDPCLNGGTCQSGYGNFTCTCVVGFTGKRCEINIDDCLPKPCKNGGVCHDLLNDYVCVCVSGYTDKNCSTDIDDCVSDPCMHEGSCTDQVNDFTCDCPSVYTGKNCHIALSLVTFNLLRRCTSGFGSSDRVQVYRAKHPPTQRSSSLTERWINHQMTSVESANQSPTSPTTAPAYRRPSSFLGIGGRLSIVDQAASPCPPAGGSSSATPMNIYRASFNDEGMHSTGPKKHPDTYTSGGADWGSSC</sequence>
<dbReference type="PROSITE" id="PS01186">
    <property type="entry name" value="EGF_2"/>
    <property type="match status" value="2"/>
</dbReference>
<evidence type="ECO:0000256" key="4">
    <source>
        <dbReference type="ARBA" id="ARBA00023157"/>
    </source>
</evidence>
<accession>A0A3S0ZIF3</accession>
<dbReference type="GO" id="GO:0005509">
    <property type="term" value="F:calcium ion binding"/>
    <property type="evidence" value="ECO:0007669"/>
    <property type="project" value="InterPro"/>
</dbReference>
<dbReference type="Gene3D" id="2.10.25.10">
    <property type="entry name" value="Laminin"/>
    <property type="match status" value="3"/>
</dbReference>
<dbReference type="FunFam" id="2.10.25.10:FF:000321">
    <property type="entry name" value="Protein delta homolog 1"/>
    <property type="match status" value="1"/>
</dbReference>
<dbReference type="PROSITE" id="PS00010">
    <property type="entry name" value="ASX_HYDROXYL"/>
    <property type="match status" value="2"/>
</dbReference>
<gene>
    <name evidence="10" type="ORF">EGW08_012596</name>
</gene>
<feature type="signal peptide" evidence="8">
    <location>
        <begin position="1"/>
        <end position="19"/>
    </location>
</feature>
<dbReference type="PRINTS" id="PR00010">
    <property type="entry name" value="EGFBLOOD"/>
</dbReference>
<comment type="caution">
    <text evidence="10">The sequence shown here is derived from an EMBL/GenBank/DDBJ whole genome shotgun (WGS) entry which is preliminary data.</text>
</comment>
<keyword evidence="5" id="KW-0325">Glycoprotein</keyword>
<dbReference type="InterPro" id="IPR009030">
    <property type="entry name" value="Growth_fac_rcpt_cys_sf"/>
</dbReference>
<dbReference type="SMART" id="SM00181">
    <property type="entry name" value="EGF"/>
    <property type="match status" value="3"/>
</dbReference>
<feature type="domain" description="EGF-like" evidence="9">
    <location>
        <begin position="149"/>
        <end position="185"/>
    </location>
</feature>
<dbReference type="InterPro" id="IPR000152">
    <property type="entry name" value="EGF-type_Asp/Asn_hydroxyl_site"/>
</dbReference>
<dbReference type="Pfam" id="PF00008">
    <property type="entry name" value="EGF"/>
    <property type="match status" value="3"/>
</dbReference>
<dbReference type="OrthoDB" id="430340at2759"/>
<dbReference type="FunFam" id="2.10.25.10:FF:000122">
    <property type="entry name" value="Protein crumbs homolog 2"/>
    <property type="match status" value="1"/>
</dbReference>
<feature type="disulfide bond" evidence="6">
    <location>
        <begin position="99"/>
        <end position="108"/>
    </location>
</feature>
<feature type="region of interest" description="Disordered" evidence="7">
    <location>
        <begin position="297"/>
        <end position="323"/>
    </location>
</feature>
<name>A0A3S0ZIF3_ELYCH</name>
<organism evidence="10 11">
    <name type="scientific">Elysia chlorotica</name>
    <name type="common">Eastern emerald elysia</name>
    <name type="synonym">Sea slug</name>
    <dbReference type="NCBI Taxonomy" id="188477"/>
    <lineage>
        <taxon>Eukaryota</taxon>
        <taxon>Metazoa</taxon>
        <taxon>Spiralia</taxon>
        <taxon>Lophotrochozoa</taxon>
        <taxon>Mollusca</taxon>
        <taxon>Gastropoda</taxon>
        <taxon>Heterobranchia</taxon>
        <taxon>Euthyneura</taxon>
        <taxon>Panpulmonata</taxon>
        <taxon>Sacoglossa</taxon>
        <taxon>Placobranchoidea</taxon>
        <taxon>Plakobranchidae</taxon>
        <taxon>Elysia</taxon>
    </lineage>
</organism>
<reference evidence="10 11" key="1">
    <citation type="submission" date="2019-01" db="EMBL/GenBank/DDBJ databases">
        <title>A draft genome assembly of the solar-powered sea slug Elysia chlorotica.</title>
        <authorList>
            <person name="Cai H."/>
            <person name="Li Q."/>
            <person name="Fang X."/>
            <person name="Li J."/>
            <person name="Curtis N.E."/>
            <person name="Altenburger A."/>
            <person name="Shibata T."/>
            <person name="Feng M."/>
            <person name="Maeda T."/>
            <person name="Schwartz J.A."/>
            <person name="Shigenobu S."/>
            <person name="Lundholm N."/>
            <person name="Nishiyama T."/>
            <person name="Yang H."/>
            <person name="Hasebe M."/>
            <person name="Li S."/>
            <person name="Pierce S.K."/>
            <person name="Wang J."/>
        </authorList>
    </citation>
    <scope>NUCLEOTIDE SEQUENCE [LARGE SCALE GENOMIC DNA]</scope>
    <source>
        <strain evidence="10">EC2010</strain>
        <tissue evidence="10">Whole organism of an adult</tissue>
    </source>
</reference>
<keyword evidence="11" id="KW-1185">Reference proteome</keyword>
<feature type="disulfide bond" evidence="6">
    <location>
        <begin position="137"/>
        <end position="146"/>
    </location>
</feature>
<evidence type="ECO:0000256" key="6">
    <source>
        <dbReference type="PROSITE-ProRule" id="PRU00076"/>
    </source>
</evidence>
<evidence type="ECO:0000256" key="2">
    <source>
        <dbReference type="ARBA" id="ARBA00022729"/>
    </source>
</evidence>
<feature type="domain" description="EGF-like" evidence="9">
    <location>
        <begin position="111"/>
        <end position="147"/>
    </location>
</feature>
<dbReference type="STRING" id="188477.A0A3S0ZIF3"/>
<dbReference type="CDD" id="cd00054">
    <property type="entry name" value="EGF_CA"/>
    <property type="match status" value="3"/>
</dbReference>
<dbReference type="PANTHER" id="PTHR12916:SF9">
    <property type="entry name" value="NEUROGENIC LOCUS NOTCH HOMOLOG PROTEIN 1-RELATED"/>
    <property type="match status" value="1"/>
</dbReference>
<proteinExistence type="predicted"/>
<dbReference type="GO" id="GO:0007219">
    <property type="term" value="P:Notch signaling pathway"/>
    <property type="evidence" value="ECO:0007669"/>
    <property type="project" value="TreeGrafter"/>
</dbReference>
<keyword evidence="3" id="KW-0677">Repeat</keyword>
<evidence type="ECO:0000256" key="1">
    <source>
        <dbReference type="ARBA" id="ARBA00022536"/>
    </source>
</evidence>
<dbReference type="PANTHER" id="PTHR12916">
    <property type="entry name" value="CYTOCHROME C OXIDASE POLYPEPTIDE VIC-2"/>
    <property type="match status" value="1"/>
</dbReference>
<dbReference type="Proteomes" id="UP000271974">
    <property type="component" value="Unassembled WGS sequence"/>
</dbReference>